<keyword evidence="3 6" id="KW-1133">Transmembrane helix</keyword>
<dbReference type="EMBL" id="CAJOBD010000699">
    <property type="protein sequence ID" value="CAF3707715.1"/>
    <property type="molecule type" value="Genomic_DNA"/>
</dbReference>
<feature type="transmembrane region" description="Helical" evidence="6">
    <location>
        <begin position="69"/>
        <end position="89"/>
    </location>
</feature>
<evidence type="ECO:0000313" key="9">
    <source>
        <dbReference type="EMBL" id="CAF4048433.1"/>
    </source>
</evidence>
<organism evidence="9 10">
    <name type="scientific">Rotaria sordida</name>
    <dbReference type="NCBI Taxonomy" id="392033"/>
    <lineage>
        <taxon>Eukaryota</taxon>
        <taxon>Metazoa</taxon>
        <taxon>Spiralia</taxon>
        <taxon>Gnathifera</taxon>
        <taxon>Rotifera</taxon>
        <taxon>Eurotatoria</taxon>
        <taxon>Bdelloidea</taxon>
        <taxon>Philodinida</taxon>
        <taxon>Philodinidae</taxon>
        <taxon>Rotaria</taxon>
    </lineage>
</organism>
<dbReference type="InterPro" id="IPR023271">
    <property type="entry name" value="Aquaporin-like"/>
</dbReference>
<proteinExistence type="inferred from homology"/>
<dbReference type="InterPro" id="IPR024002">
    <property type="entry name" value="For/NO2_transpt_CS"/>
</dbReference>
<dbReference type="InterPro" id="IPR000292">
    <property type="entry name" value="For/NO2_transpt"/>
</dbReference>
<dbReference type="Proteomes" id="UP000663823">
    <property type="component" value="Unassembled WGS sequence"/>
</dbReference>
<dbReference type="EMBL" id="CAJOBE010007884">
    <property type="protein sequence ID" value="CAF4048433.1"/>
    <property type="molecule type" value="Genomic_DNA"/>
</dbReference>
<protein>
    <recommendedName>
        <fullName evidence="11">Formate/nitrite transporter</fullName>
    </recommendedName>
</protein>
<evidence type="ECO:0000256" key="3">
    <source>
        <dbReference type="ARBA" id="ARBA00022989"/>
    </source>
</evidence>
<dbReference type="PANTHER" id="PTHR30520:SF6">
    <property type="entry name" value="FORMATE_NITRATE FAMILY TRANSPORTER (EUROFUNG)"/>
    <property type="match status" value="1"/>
</dbReference>
<dbReference type="GO" id="GO:0015707">
    <property type="term" value="P:nitrite transport"/>
    <property type="evidence" value="ECO:0007669"/>
    <property type="project" value="TreeGrafter"/>
</dbReference>
<evidence type="ECO:0000256" key="1">
    <source>
        <dbReference type="ARBA" id="ARBA00004141"/>
    </source>
</evidence>
<evidence type="ECO:0000256" key="4">
    <source>
        <dbReference type="ARBA" id="ARBA00023136"/>
    </source>
</evidence>
<feature type="transmembrane region" description="Helical" evidence="6">
    <location>
        <begin position="30"/>
        <end position="49"/>
    </location>
</feature>
<comment type="caution">
    <text evidence="9">The sequence shown here is derived from an EMBL/GenBank/DDBJ whole genome shotgun (WGS) entry which is preliminary data.</text>
</comment>
<feature type="transmembrane region" description="Helical" evidence="6">
    <location>
        <begin position="216"/>
        <end position="236"/>
    </location>
</feature>
<dbReference type="GO" id="GO:0005886">
    <property type="term" value="C:plasma membrane"/>
    <property type="evidence" value="ECO:0007669"/>
    <property type="project" value="TreeGrafter"/>
</dbReference>
<feature type="transmembrane region" description="Helical" evidence="6">
    <location>
        <begin position="163"/>
        <end position="184"/>
    </location>
</feature>
<comment type="subcellular location">
    <subcellularLocation>
        <location evidence="1">Membrane</location>
        <topology evidence="1">Multi-pass membrane protein</topology>
    </subcellularLocation>
</comment>
<dbReference type="Gene3D" id="1.20.1080.10">
    <property type="entry name" value="Glycerol uptake facilitator protein"/>
    <property type="match status" value="2"/>
</dbReference>
<dbReference type="Proteomes" id="UP000663836">
    <property type="component" value="Unassembled WGS sequence"/>
</dbReference>
<gene>
    <name evidence="9" type="ORF">FNK824_LOCUS28571</name>
    <name evidence="7" type="ORF">JBS370_LOCUS9934</name>
    <name evidence="8" type="ORF">OTI717_LOCUS17122</name>
</gene>
<feature type="transmembrane region" description="Helical" evidence="6">
    <location>
        <begin position="110"/>
        <end position="136"/>
    </location>
</feature>
<dbReference type="EMBL" id="CAJOAX010002225">
    <property type="protein sequence ID" value="CAF3779755.1"/>
    <property type="molecule type" value="Genomic_DNA"/>
</dbReference>
<evidence type="ECO:0000313" key="8">
    <source>
        <dbReference type="EMBL" id="CAF3779755.1"/>
    </source>
</evidence>
<dbReference type="Proteomes" id="UP000663874">
    <property type="component" value="Unassembled WGS sequence"/>
</dbReference>
<evidence type="ECO:0000256" key="6">
    <source>
        <dbReference type="SAM" id="Phobius"/>
    </source>
</evidence>
<evidence type="ECO:0000256" key="2">
    <source>
        <dbReference type="ARBA" id="ARBA00022692"/>
    </source>
</evidence>
<name>A0A819RK40_9BILA</name>
<evidence type="ECO:0000313" key="7">
    <source>
        <dbReference type="EMBL" id="CAF3707715.1"/>
    </source>
</evidence>
<dbReference type="AlphaFoldDB" id="A0A819RK40"/>
<evidence type="ECO:0008006" key="11">
    <source>
        <dbReference type="Google" id="ProtNLM"/>
    </source>
</evidence>
<accession>A0A819RK40</accession>
<evidence type="ECO:0000313" key="10">
    <source>
        <dbReference type="Proteomes" id="UP000663874"/>
    </source>
</evidence>
<keyword evidence="4 6" id="KW-0472">Membrane</keyword>
<dbReference type="GO" id="GO:0015513">
    <property type="term" value="F:high-affinity secondary active nitrite transmembrane transporter activity"/>
    <property type="evidence" value="ECO:0007669"/>
    <property type="project" value="TreeGrafter"/>
</dbReference>
<dbReference type="PROSITE" id="PS01005">
    <property type="entry name" value="FORMATE_NITRITE_TP_1"/>
    <property type="match status" value="1"/>
</dbReference>
<dbReference type="Pfam" id="PF01226">
    <property type="entry name" value="Form_Nir_trans"/>
    <property type="match status" value="1"/>
</dbReference>
<sequence length="272" mass="29621">MCDARNVYDTIELISAIGVQKSKQRIDHTIIKSFLAGVLLSFSGLFLIIVGGGSAPLAQSLGPGIQRMIQAAVFPIGLILIVMTGADLFTGNTMTLMISTLHKKTTWFDLIISWVVSYFGNLAGCLFYHSILVYYAGVISDDPYRSFAVQIATVKGNIPWHQMFLRGIGGNWLVCLAILLGITGRDLHSKIIVQVGMMLGANLSVGKYISCVMIPVTLGNIIGGAFFVGIAYWYLYILKNVDAGVKDDVSQVVQNQNKLNQSEQFVSITLGF</sequence>
<reference evidence="9" key="1">
    <citation type="submission" date="2021-02" db="EMBL/GenBank/DDBJ databases">
        <authorList>
            <person name="Nowell W R."/>
        </authorList>
    </citation>
    <scope>NUCLEOTIDE SEQUENCE</scope>
</reference>
<evidence type="ECO:0000256" key="5">
    <source>
        <dbReference type="ARBA" id="ARBA00049660"/>
    </source>
</evidence>
<dbReference type="PANTHER" id="PTHR30520">
    <property type="entry name" value="FORMATE TRANSPORTER-RELATED"/>
    <property type="match status" value="1"/>
</dbReference>
<keyword evidence="2 6" id="KW-0812">Transmembrane</keyword>
<comment type="similarity">
    <text evidence="5">Belongs to the FNT transporter (TC 1.A.16) family.</text>
</comment>